<reference evidence="4" key="1">
    <citation type="submission" date="2021-01" db="EMBL/GenBank/DDBJ databases">
        <title>Active Sulfur Cycling in an Early Earth Analoge.</title>
        <authorList>
            <person name="Hahn C.R."/>
            <person name="Youssef N.H."/>
            <person name="Elshahed M."/>
        </authorList>
    </citation>
    <scope>NUCLEOTIDE SEQUENCE</scope>
    <source>
        <strain evidence="4">Zod_Metabat.1151</strain>
    </source>
</reference>
<dbReference type="EMBL" id="JAFGDB010000020">
    <property type="protein sequence ID" value="MBN2067061.1"/>
    <property type="molecule type" value="Genomic_DNA"/>
</dbReference>
<keyword evidence="2" id="KW-0067">ATP-binding</keyword>
<organism evidence="4 5">
    <name type="scientific">Candidatus Iainarchaeum sp</name>
    <dbReference type="NCBI Taxonomy" id="3101447"/>
    <lineage>
        <taxon>Archaea</taxon>
        <taxon>Candidatus Iainarchaeota</taxon>
        <taxon>Candidatus Iainarchaeia</taxon>
        <taxon>Candidatus Iainarchaeales</taxon>
        <taxon>Candidatus Iainarchaeaceae</taxon>
        <taxon>Candidatus Iainarchaeum</taxon>
    </lineage>
</organism>
<evidence type="ECO:0000256" key="2">
    <source>
        <dbReference type="ARBA" id="ARBA00022840"/>
    </source>
</evidence>
<gene>
    <name evidence="4" type="ORF">JW744_01180</name>
</gene>
<dbReference type="SUPFAM" id="SSF52540">
    <property type="entry name" value="P-loop containing nucleoside triphosphate hydrolases"/>
    <property type="match status" value="1"/>
</dbReference>
<dbReference type="GO" id="GO:0005524">
    <property type="term" value="F:ATP binding"/>
    <property type="evidence" value="ECO:0007669"/>
    <property type="project" value="UniProtKB-KW"/>
</dbReference>
<accession>A0A938YWQ1</accession>
<dbReference type="Pfam" id="PF06745">
    <property type="entry name" value="ATPase"/>
    <property type="match status" value="1"/>
</dbReference>
<name>A0A938YWQ1_9ARCH</name>
<comment type="caution">
    <text evidence="4">The sequence shown here is derived from an EMBL/GenBank/DDBJ whole genome shotgun (WGS) entry which is preliminary data.</text>
</comment>
<dbReference type="PANTHER" id="PTHR43637:SF1">
    <property type="entry name" value="UPF0273 PROTEIN TM_0370"/>
    <property type="match status" value="1"/>
</dbReference>
<dbReference type="Proteomes" id="UP000809243">
    <property type="component" value="Unassembled WGS sequence"/>
</dbReference>
<protein>
    <recommendedName>
        <fullName evidence="3">KaiC domain-containing protein</fullName>
    </recommendedName>
</protein>
<dbReference type="Gene3D" id="3.40.50.300">
    <property type="entry name" value="P-loop containing nucleotide triphosphate hydrolases"/>
    <property type="match status" value="1"/>
</dbReference>
<evidence type="ECO:0000313" key="5">
    <source>
        <dbReference type="Proteomes" id="UP000809243"/>
    </source>
</evidence>
<dbReference type="AlphaFoldDB" id="A0A938YWQ1"/>
<sequence>MAELGIVKTGTPGLDEVFGIKGFKEKSSILVTGEPGAGKSILAMQFIYNGARLYGETGVFVTSEQSVEKVREVGRTLGMNFEPLEKKGLVRLMMVPVARGYEMAPEELMREVKKTEVKRVAIDSVSPFRYLSSDVKDFRIKVMNFIELLTKHDVTLLVTAEKMKTDFDSVEFAPIDFLFDGLILMGRLRKAVSFERVLTAIKMRGTSHSEELHPVRISDKGMVVETLKE</sequence>
<evidence type="ECO:0000259" key="3">
    <source>
        <dbReference type="PROSITE" id="PS51146"/>
    </source>
</evidence>
<dbReference type="PANTHER" id="PTHR43637">
    <property type="entry name" value="UPF0273 PROTEIN TM_0370"/>
    <property type="match status" value="1"/>
</dbReference>
<evidence type="ECO:0000313" key="4">
    <source>
        <dbReference type="EMBL" id="MBN2067061.1"/>
    </source>
</evidence>
<dbReference type="InterPro" id="IPR014774">
    <property type="entry name" value="KaiC-like_dom"/>
</dbReference>
<proteinExistence type="predicted"/>
<keyword evidence="1" id="KW-0547">Nucleotide-binding</keyword>
<dbReference type="InterPro" id="IPR027417">
    <property type="entry name" value="P-loop_NTPase"/>
</dbReference>
<evidence type="ECO:0000256" key="1">
    <source>
        <dbReference type="ARBA" id="ARBA00022741"/>
    </source>
</evidence>
<dbReference type="InterPro" id="IPR010624">
    <property type="entry name" value="KaiC_dom"/>
</dbReference>
<feature type="domain" description="KaiC" evidence="3">
    <location>
        <begin position="5"/>
        <end position="229"/>
    </location>
</feature>
<dbReference type="PROSITE" id="PS51146">
    <property type="entry name" value="KAIC"/>
    <property type="match status" value="1"/>
</dbReference>